<evidence type="ECO:0008006" key="5">
    <source>
        <dbReference type="Google" id="ProtNLM"/>
    </source>
</evidence>
<dbReference type="GO" id="GO:0003676">
    <property type="term" value="F:nucleic acid binding"/>
    <property type="evidence" value="ECO:0007669"/>
    <property type="project" value="InterPro"/>
</dbReference>
<evidence type="ECO:0000256" key="2">
    <source>
        <dbReference type="ARBA" id="ARBA00022679"/>
    </source>
</evidence>
<dbReference type="NCBIfam" id="TIGR00095">
    <property type="entry name" value="16S rRNA (guanine(966)-N(2))-methyltransferase RsmD"/>
    <property type="match status" value="1"/>
</dbReference>
<dbReference type="GO" id="GO:0031167">
    <property type="term" value="P:rRNA methylation"/>
    <property type="evidence" value="ECO:0007669"/>
    <property type="project" value="InterPro"/>
</dbReference>
<proteinExistence type="predicted"/>
<dbReference type="OrthoDB" id="9803017at2"/>
<gene>
    <name evidence="3" type="ORF">GQ61_05730</name>
</gene>
<evidence type="ECO:0000313" key="4">
    <source>
        <dbReference type="Proteomes" id="UP000237351"/>
    </source>
</evidence>
<dbReference type="RefSeq" id="WP_085784368.1">
    <property type="nucleotide sequence ID" value="NZ_CP008743.1"/>
</dbReference>
<evidence type="ECO:0000256" key="1">
    <source>
        <dbReference type="ARBA" id="ARBA00022603"/>
    </source>
</evidence>
<dbReference type="InterPro" id="IPR029063">
    <property type="entry name" value="SAM-dependent_MTases_sf"/>
</dbReference>
<dbReference type="AlphaFoldDB" id="A0A1W6N521"/>
<accession>A0A1W6N521</accession>
<sequence length="193" mass="21611">MRIISGLYKGRRLKVPPASKTRPTQDRVREALFSILSSHYQSQGDCFDDKVVLDAFAGSGALGLEALSRGAAQSFFFEKNKPVYTILLENIHHLKVEKQCQTYLCDALRLPKAPQKMDLVFLDPPYGHGLVLKTIEALIAKKWMDKGSLIVIEVSAHEDLALPPSFEVFADRAYGSTRIILACLKEFCLKVQE</sequence>
<keyword evidence="4" id="KW-1185">Reference proteome</keyword>
<dbReference type="PANTHER" id="PTHR43542:SF1">
    <property type="entry name" value="METHYLTRANSFERASE"/>
    <property type="match status" value="1"/>
</dbReference>
<dbReference type="PANTHER" id="PTHR43542">
    <property type="entry name" value="METHYLTRANSFERASE"/>
    <property type="match status" value="1"/>
</dbReference>
<dbReference type="Proteomes" id="UP000237351">
    <property type="component" value="Chromosome"/>
</dbReference>
<name>A0A1W6N521_9PROT</name>
<reference evidence="3 4" key="1">
    <citation type="submission" date="2014-06" db="EMBL/GenBank/DDBJ databases">
        <title>The genome of the endonuclear symbiont Nucleicultrix amoebiphila.</title>
        <authorList>
            <person name="Schulz F."/>
            <person name="Horn M."/>
        </authorList>
    </citation>
    <scope>NUCLEOTIDE SEQUENCE [LARGE SCALE GENOMIC DNA]</scope>
    <source>
        <strain evidence="3 4">FS5</strain>
    </source>
</reference>
<dbReference type="STRING" id="1414854.GQ61_05730"/>
<dbReference type="InterPro" id="IPR002052">
    <property type="entry name" value="DNA_methylase_N6_adenine_CS"/>
</dbReference>
<dbReference type="PROSITE" id="PS00092">
    <property type="entry name" value="N6_MTASE"/>
    <property type="match status" value="1"/>
</dbReference>
<dbReference type="InterPro" id="IPR004398">
    <property type="entry name" value="RNA_MeTrfase_RsmD"/>
</dbReference>
<dbReference type="Gene3D" id="3.40.50.150">
    <property type="entry name" value="Vaccinia Virus protein VP39"/>
    <property type="match status" value="1"/>
</dbReference>
<keyword evidence="2" id="KW-0808">Transferase</keyword>
<keyword evidence="1" id="KW-0489">Methyltransferase</keyword>
<dbReference type="Pfam" id="PF03602">
    <property type="entry name" value="Cons_hypoth95"/>
    <property type="match status" value="1"/>
</dbReference>
<dbReference type="PIRSF" id="PIRSF004553">
    <property type="entry name" value="CHP00095"/>
    <property type="match status" value="1"/>
</dbReference>
<dbReference type="EMBL" id="CP008743">
    <property type="protein sequence ID" value="ARN84869.1"/>
    <property type="molecule type" value="Genomic_DNA"/>
</dbReference>
<protein>
    <recommendedName>
        <fullName evidence="5">Methyltransferase</fullName>
    </recommendedName>
</protein>
<dbReference type="SUPFAM" id="SSF53335">
    <property type="entry name" value="S-adenosyl-L-methionine-dependent methyltransferases"/>
    <property type="match status" value="1"/>
</dbReference>
<organism evidence="3 4">
    <name type="scientific">Candidatus Nucleicultrix amoebiphila FS5</name>
    <dbReference type="NCBI Taxonomy" id="1414854"/>
    <lineage>
        <taxon>Bacteria</taxon>
        <taxon>Pseudomonadati</taxon>
        <taxon>Pseudomonadota</taxon>
        <taxon>Alphaproteobacteria</taxon>
        <taxon>Holosporales</taxon>
        <taxon>Candidatus Nucleicultricaceae</taxon>
        <taxon>Candidatus Nucleicultrix</taxon>
    </lineage>
</organism>
<dbReference type="KEGG" id="naf:GQ61_05730"/>
<evidence type="ECO:0000313" key="3">
    <source>
        <dbReference type="EMBL" id="ARN84869.1"/>
    </source>
</evidence>
<dbReference type="CDD" id="cd02440">
    <property type="entry name" value="AdoMet_MTases"/>
    <property type="match status" value="1"/>
</dbReference>
<dbReference type="GO" id="GO:0008168">
    <property type="term" value="F:methyltransferase activity"/>
    <property type="evidence" value="ECO:0007669"/>
    <property type="project" value="UniProtKB-KW"/>
</dbReference>